<evidence type="ECO:0000256" key="6">
    <source>
        <dbReference type="ARBA" id="ARBA00022807"/>
    </source>
</evidence>
<dbReference type="GO" id="GO:0004843">
    <property type="term" value="F:cysteine-type deubiquitinase activity"/>
    <property type="evidence" value="ECO:0007669"/>
    <property type="project" value="UniProtKB-UniRule"/>
</dbReference>
<evidence type="ECO:0000256" key="5">
    <source>
        <dbReference type="ARBA" id="ARBA00022801"/>
    </source>
</evidence>
<feature type="region of interest" description="Disordered" evidence="9">
    <location>
        <begin position="236"/>
        <end position="345"/>
    </location>
</feature>
<dbReference type="InterPro" id="IPR039785">
    <property type="entry name" value="MINY3/4"/>
</dbReference>
<keyword evidence="3 8" id="KW-0645">Protease</keyword>
<sequence length="794" mass="86939">MDSLFVEEVAASLVREFLSRKGLKKTCVTMDQERPRSDLSINSRNNLRKVLHLEFLYKENKAKENPLKTSLELITRYFLDHFENTANNFTQETPMPALSLPKKSNKVPLRCSETTLVNIYDLADEDAAWRTSLSETSKARHDHLDGDILGNFVSSKRPPHKSKPVPTVPAESPAVAPAWEKKDRLQPAEPSLDTKRVGEKFRTKSGLIVRGLTAGPTASCPQDSLRKRSLRRPLALSAVAQPQEEEEGRRAPELPPRTPACTAPQEGLAPSARPTSRSPLGQLSEAPAEKHRPTAGSPPRLPSPGLLQGSGRWRGLAEDSPAADSGLEADRTPLKFSLPGGNARTTQERLERAFKRQGNQCLPLRKHPLPVPCQVDDEPGALQLEDVEDVEDASFREEVVLSPVPSALRLHIASKPIDLSVAKDVKTLLFGSSFCCFNEEWKLQSFSFSDAASLKYGIVQNKAACCPVRGGLQGCVLQKLLFEGASGADCARQLQPSSAHRTHCLALAIADILWRAGGHARAVVTLASGTQQFIPTGKYKADGVLETLILHDLTCYEELVAFLQQSIHQFEVGPFGCILLTLSAILSRSTELVPLVFLVPRASLAQAHAEGNQPMVWTNLHSRRCMCVFTSKLALDCSDGDSVLRFGRARRSEEQFISLSSHSNLCRGHCRFFPPTGPCWNSLHASLVHILSRLGPELRPGSRAWVLLCLIAADTVAGPQGNVRQDFDLEMVTPRDSGLVLVVPLVSSARTRRGPMPPLAAISGLLYWHWSRGLGADRGFIMAPAAPTLQGKTR</sequence>
<comment type="caution">
    <text evidence="11">The sequence shown here is derived from an EMBL/GenBank/DDBJ whole genome shotgun (WGS) entry which is preliminary data.</text>
</comment>
<dbReference type="Pfam" id="PF13898">
    <property type="entry name" value="MINDY-3_4_CD"/>
    <property type="match status" value="1"/>
</dbReference>
<evidence type="ECO:0000256" key="8">
    <source>
        <dbReference type="RuleBase" id="RU367088"/>
    </source>
</evidence>
<accession>A0AA40HP57</accession>
<feature type="domain" description="Deubiquitinating enzyme MINDY-3/4 conserved" evidence="10">
    <location>
        <begin position="426"/>
        <end position="754"/>
    </location>
</feature>
<dbReference type="InterPro" id="IPR025257">
    <property type="entry name" value="MINDY-3/4_CD"/>
</dbReference>
<organism evidence="11 12">
    <name type="scientific">Cnephaeus nilssonii</name>
    <name type="common">Northern bat</name>
    <name type="synonym">Eptesicus nilssonii</name>
    <dbReference type="NCBI Taxonomy" id="3371016"/>
    <lineage>
        <taxon>Eukaryota</taxon>
        <taxon>Metazoa</taxon>
        <taxon>Chordata</taxon>
        <taxon>Craniata</taxon>
        <taxon>Vertebrata</taxon>
        <taxon>Euteleostomi</taxon>
        <taxon>Mammalia</taxon>
        <taxon>Eutheria</taxon>
        <taxon>Laurasiatheria</taxon>
        <taxon>Chiroptera</taxon>
        <taxon>Yangochiroptera</taxon>
        <taxon>Vespertilionidae</taxon>
        <taxon>Cnephaeus</taxon>
    </lineage>
</organism>
<dbReference type="EMBL" id="JAULJE010000014">
    <property type="protein sequence ID" value="KAK1334789.1"/>
    <property type="molecule type" value="Genomic_DNA"/>
</dbReference>
<keyword evidence="4 8" id="KW-0833">Ubl conjugation pathway</keyword>
<dbReference type="GO" id="GO:1990380">
    <property type="term" value="F:K48-linked deubiquitinase activity"/>
    <property type="evidence" value="ECO:0007669"/>
    <property type="project" value="UniProtKB-UniRule"/>
</dbReference>
<proteinExistence type="inferred from homology"/>
<evidence type="ECO:0000256" key="7">
    <source>
        <dbReference type="ARBA" id="ARBA00037630"/>
    </source>
</evidence>
<dbReference type="PANTHER" id="PTHR12473">
    <property type="entry name" value="UBIQUITIN CARBOXYL-TERMINAL HYDROLASE MINDY-4-RELATED"/>
    <property type="match status" value="1"/>
</dbReference>
<feature type="compositionally biased region" description="Basic and acidic residues" evidence="9">
    <location>
        <begin position="179"/>
        <end position="199"/>
    </location>
</feature>
<evidence type="ECO:0000313" key="12">
    <source>
        <dbReference type="Proteomes" id="UP001177744"/>
    </source>
</evidence>
<protein>
    <recommendedName>
        <fullName evidence="8">Ubiquitin carboxyl-terminal hydrolase MINDY</fullName>
        <ecNumber evidence="8">3.4.19.12</ecNumber>
    </recommendedName>
</protein>
<keyword evidence="12" id="KW-1185">Reference proteome</keyword>
<evidence type="ECO:0000256" key="9">
    <source>
        <dbReference type="SAM" id="MobiDB-lite"/>
    </source>
</evidence>
<dbReference type="InterPro" id="IPR059022">
    <property type="entry name" value="MINDY4_N"/>
</dbReference>
<dbReference type="Pfam" id="PF26038">
    <property type="entry name" value="Dimer_MINDY4_N"/>
    <property type="match status" value="1"/>
</dbReference>
<evidence type="ECO:0000259" key="10">
    <source>
        <dbReference type="SMART" id="SM01174"/>
    </source>
</evidence>
<dbReference type="SMART" id="SM01174">
    <property type="entry name" value="DUF4205"/>
    <property type="match status" value="1"/>
</dbReference>
<dbReference type="PANTHER" id="PTHR12473:SF8">
    <property type="entry name" value="UBIQUITIN CARBOXYL-TERMINAL HYDROLASE MINDY-4-RELATED"/>
    <property type="match status" value="1"/>
</dbReference>
<dbReference type="GO" id="GO:0071108">
    <property type="term" value="P:protein K48-linked deubiquitination"/>
    <property type="evidence" value="ECO:0007669"/>
    <property type="project" value="InterPro"/>
</dbReference>
<feature type="region of interest" description="Disordered" evidence="9">
    <location>
        <begin position="151"/>
        <end position="199"/>
    </location>
</feature>
<evidence type="ECO:0000313" key="11">
    <source>
        <dbReference type="EMBL" id="KAK1334789.1"/>
    </source>
</evidence>
<comment type="function">
    <text evidence="8">Hydrolase that can remove 'Lys-48'-linked conjugated ubiquitin from proteins.</text>
</comment>
<name>A0AA40HP57_CNENI</name>
<dbReference type="GO" id="GO:0006508">
    <property type="term" value="P:proteolysis"/>
    <property type="evidence" value="ECO:0007669"/>
    <property type="project" value="UniProtKB-KW"/>
</dbReference>
<evidence type="ECO:0000256" key="4">
    <source>
        <dbReference type="ARBA" id="ARBA00022786"/>
    </source>
</evidence>
<comment type="function">
    <text evidence="7">Probable hydrolase that can remove 'Lys-48'-linked conjugated ubiquitin from proteins.</text>
</comment>
<comment type="similarity">
    <text evidence="2 8">Belongs to the MINDY deubiquitinase family. FAM188 subfamily.</text>
</comment>
<dbReference type="AlphaFoldDB" id="A0AA40HP57"/>
<evidence type="ECO:0000256" key="2">
    <source>
        <dbReference type="ARBA" id="ARBA00011074"/>
    </source>
</evidence>
<keyword evidence="5 8" id="KW-0378">Hydrolase</keyword>
<keyword evidence="6 8" id="KW-0788">Thiol protease</keyword>
<reference evidence="11" key="1">
    <citation type="submission" date="2023-06" db="EMBL/GenBank/DDBJ databases">
        <title>Reference genome for the Northern bat (Eptesicus nilssonii), a most northern bat species.</title>
        <authorList>
            <person name="Laine V.N."/>
            <person name="Pulliainen A.T."/>
            <person name="Lilley T.M."/>
        </authorList>
    </citation>
    <scope>NUCLEOTIDE SEQUENCE</scope>
    <source>
        <strain evidence="11">BLF_Eptnil</strain>
        <tissue evidence="11">Kidney</tissue>
    </source>
</reference>
<dbReference type="EC" id="3.4.19.12" evidence="8"/>
<gene>
    <name evidence="11" type="ORF">QTO34_004357</name>
</gene>
<comment type="catalytic activity">
    <reaction evidence="1 8">
        <text>Thiol-dependent hydrolysis of ester, thioester, amide, peptide and isopeptide bonds formed by the C-terminal Gly of ubiquitin (a 76-residue protein attached to proteins as an intracellular targeting signal).</text>
        <dbReference type="EC" id="3.4.19.12"/>
    </reaction>
</comment>
<dbReference type="Proteomes" id="UP001177744">
    <property type="component" value="Unassembled WGS sequence"/>
</dbReference>
<evidence type="ECO:0000256" key="1">
    <source>
        <dbReference type="ARBA" id="ARBA00000707"/>
    </source>
</evidence>
<evidence type="ECO:0000256" key="3">
    <source>
        <dbReference type="ARBA" id="ARBA00022670"/>
    </source>
</evidence>